<organism evidence="2 3">
    <name type="scientific">Collinsella tanakaei</name>
    <dbReference type="NCBI Taxonomy" id="626935"/>
    <lineage>
        <taxon>Bacteria</taxon>
        <taxon>Bacillati</taxon>
        <taxon>Actinomycetota</taxon>
        <taxon>Coriobacteriia</taxon>
        <taxon>Coriobacteriales</taxon>
        <taxon>Coriobacteriaceae</taxon>
        <taxon>Collinsella</taxon>
    </lineage>
</organism>
<dbReference type="Pfam" id="PF00711">
    <property type="entry name" value="Defensin_beta"/>
    <property type="match status" value="1"/>
</dbReference>
<dbReference type="GO" id="GO:0005576">
    <property type="term" value="C:extracellular region"/>
    <property type="evidence" value="ECO:0007669"/>
    <property type="project" value="InterPro"/>
</dbReference>
<evidence type="ECO:0000313" key="3">
    <source>
        <dbReference type="Proteomes" id="UP000260943"/>
    </source>
</evidence>
<dbReference type="GO" id="GO:0006952">
    <property type="term" value="P:defense response"/>
    <property type="evidence" value="ECO:0007669"/>
    <property type="project" value="InterPro"/>
</dbReference>
<comment type="caution">
    <text evidence="2">The sequence shown here is derived from an EMBL/GenBank/DDBJ whole genome shotgun (WGS) entry which is preliminary data.</text>
</comment>
<dbReference type="AlphaFoldDB" id="A0A3E4QWM5"/>
<name>A0A3E4QWM5_9ACTN</name>
<dbReference type="EMBL" id="QSRJ01000002">
    <property type="protein sequence ID" value="RGL11602.1"/>
    <property type="molecule type" value="Genomic_DNA"/>
</dbReference>
<protein>
    <recommendedName>
        <fullName evidence="1">Beta-defensin-like domain-containing protein</fullName>
    </recommendedName>
</protein>
<sequence>MRGDVCRHLPCDGRERVIGACKRSERC</sequence>
<dbReference type="InterPro" id="IPR001855">
    <property type="entry name" value="Defensin_beta-like"/>
</dbReference>
<accession>A0A3E4QWM5</accession>
<evidence type="ECO:0000259" key="1">
    <source>
        <dbReference type="Pfam" id="PF00711"/>
    </source>
</evidence>
<proteinExistence type="predicted"/>
<dbReference type="Proteomes" id="UP000260943">
    <property type="component" value="Unassembled WGS sequence"/>
</dbReference>
<evidence type="ECO:0000313" key="2">
    <source>
        <dbReference type="EMBL" id="RGL11602.1"/>
    </source>
</evidence>
<gene>
    <name evidence="2" type="ORF">DXC81_02070</name>
</gene>
<feature type="domain" description="Beta-defensin-like" evidence="1">
    <location>
        <begin position="1"/>
        <end position="27"/>
    </location>
</feature>
<reference evidence="2 3" key="1">
    <citation type="submission" date="2018-08" db="EMBL/GenBank/DDBJ databases">
        <title>A genome reference for cultivated species of the human gut microbiota.</title>
        <authorList>
            <person name="Zou Y."/>
            <person name="Xue W."/>
            <person name="Luo G."/>
        </authorList>
    </citation>
    <scope>NUCLEOTIDE SEQUENCE [LARGE SCALE GENOMIC DNA]</scope>
    <source>
        <strain evidence="2 3">TF08-14</strain>
    </source>
</reference>